<feature type="region of interest" description="Disordered" evidence="1">
    <location>
        <begin position="1"/>
        <end position="23"/>
    </location>
</feature>
<accession>A0A2I8VGJ2</accession>
<proteinExistence type="predicted"/>
<protein>
    <submittedName>
        <fullName evidence="2">Uncharacterized protein</fullName>
    </submittedName>
</protein>
<keyword evidence="3" id="KW-1185">Reference proteome</keyword>
<dbReference type="AlphaFoldDB" id="A0A2I8VGJ2"/>
<feature type="compositionally biased region" description="Polar residues" evidence="1">
    <location>
        <begin position="9"/>
        <end position="19"/>
    </location>
</feature>
<evidence type="ECO:0000313" key="3">
    <source>
        <dbReference type="Proteomes" id="UP000236584"/>
    </source>
</evidence>
<dbReference type="EMBL" id="CP026309">
    <property type="protein sequence ID" value="AUV81053.1"/>
    <property type="molecule type" value="Genomic_DNA"/>
</dbReference>
<evidence type="ECO:0000313" key="2">
    <source>
        <dbReference type="EMBL" id="AUV81053.1"/>
    </source>
</evidence>
<gene>
    <name evidence="2" type="ORF">C2R22_04740</name>
</gene>
<sequence length="73" mass="8154">MTVAPGHQNPRSSSVTNPPRTVGRTHTESLAWAMFVAGYDARIDDVERGVGFPTRASFDEHLYEQFRSVYEGP</sequence>
<dbReference type="KEGG" id="srub:C2R22_04740"/>
<name>A0A2I8VGJ2_9EURY</name>
<dbReference type="Proteomes" id="UP000236584">
    <property type="component" value="Chromosome"/>
</dbReference>
<reference evidence="2 3" key="1">
    <citation type="submission" date="2018-01" db="EMBL/GenBank/DDBJ databases">
        <title>Complete genome sequence of Salinigranum rubrum GX10T, an extremely halophilic archaeon isolated from a marine solar saltern.</title>
        <authorList>
            <person name="Han S."/>
        </authorList>
    </citation>
    <scope>NUCLEOTIDE SEQUENCE [LARGE SCALE GENOMIC DNA]</scope>
    <source>
        <strain evidence="2 3">GX10</strain>
    </source>
</reference>
<organism evidence="2 3">
    <name type="scientific">Salinigranum rubrum</name>
    <dbReference type="NCBI Taxonomy" id="755307"/>
    <lineage>
        <taxon>Archaea</taxon>
        <taxon>Methanobacteriati</taxon>
        <taxon>Methanobacteriota</taxon>
        <taxon>Stenosarchaea group</taxon>
        <taxon>Halobacteria</taxon>
        <taxon>Halobacteriales</taxon>
        <taxon>Haloferacaceae</taxon>
        <taxon>Salinigranum</taxon>
    </lineage>
</organism>
<evidence type="ECO:0000256" key="1">
    <source>
        <dbReference type="SAM" id="MobiDB-lite"/>
    </source>
</evidence>